<feature type="transmembrane region" description="Helical" evidence="1">
    <location>
        <begin position="370"/>
        <end position="390"/>
    </location>
</feature>
<accession>A0A7W7ZTU8</accession>
<feature type="transmembrane region" description="Helical" evidence="1">
    <location>
        <begin position="253"/>
        <end position="273"/>
    </location>
</feature>
<dbReference type="GO" id="GO:0016747">
    <property type="term" value="F:acyltransferase activity, transferring groups other than amino-acyl groups"/>
    <property type="evidence" value="ECO:0007669"/>
    <property type="project" value="InterPro"/>
</dbReference>
<evidence type="ECO:0000313" key="3">
    <source>
        <dbReference type="EMBL" id="MBB5065186.1"/>
    </source>
</evidence>
<dbReference type="GO" id="GO:0009103">
    <property type="term" value="P:lipopolysaccharide biosynthetic process"/>
    <property type="evidence" value="ECO:0007669"/>
    <property type="project" value="TreeGrafter"/>
</dbReference>
<dbReference type="GO" id="GO:0016020">
    <property type="term" value="C:membrane"/>
    <property type="evidence" value="ECO:0007669"/>
    <property type="project" value="TreeGrafter"/>
</dbReference>
<dbReference type="PANTHER" id="PTHR23028">
    <property type="entry name" value="ACETYLTRANSFERASE"/>
    <property type="match status" value="1"/>
</dbReference>
<evidence type="ECO:0000313" key="4">
    <source>
        <dbReference type="Proteomes" id="UP000584867"/>
    </source>
</evidence>
<evidence type="ECO:0000256" key="1">
    <source>
        <dbReference type="SAM" id="Phobius"/>
    </source>
</evidence>
<proteinExistence type="predicted"/>
<feature type="transmembrane region" description="Helical" evidence="1">
    <location>
        <begin position="48"/>
        <end position="67"/>
    </location>
</feature>
<gene>
    <name evidence="3" type="ORF">HDF15_003549</name>
</gene>
<keyword evidence="1" id="KW-0812">Transmembrane</keyword>
<dbReference type="AlphaFoldDB" id="A0A7W7ZTU8"/>
<keyword evidence="1" id="KW-0472">Membrane</keyword>
<organism evidence="3 4">
    <name type="scientific">Granulicella mallensis</name>
    <dbReference type="NCBI Taxonomy" id="940614"/>
    <lineage>
        <taxon>Bacteria</taxon>
        <taxon>Pseudomonadati</taxon>
        <taxon>Acidobacteriota</taxon>
        <taxon>Terriglobia</taxon>
        <taxon>Terriglobales</taxon>
        <taxon>Acidobacteriaceae</taxon>
        <taxon>Granulicella</taxon>
    </lineage>
</organism>
<feature type="transmembrane region" description="Helical" evidence="1">
    <location>
        <begin position="224"/>
        <end position="241"/>
    </location>
</feature>
<reference evidence="3 4" key="1">
    <citation type="submission" date="2020-08" db="EMBL/GenBank/DDBJ databases">
        <title>Genomic Encyclopedia of Type Strains, Phase IV (KMG-V): Genome sequencing to study the core and pangenomes of soil and plant-associated prokaryotes.</title>
        <authorList>
            <person name="Whitman W."/>
        </authorList>
    </citation>
    <scope>NUCLEOTIDE SEQUENCE [LARGE SCALE GENOMIC DNA]</scope>
    <source>
        <strain evidence="3 4">X5P3</strain>
    </source>
</reference>
<evidence type="ECO:0000259" key="2">
    <source>
        <dbReference type="Pfam" id="PF01757"/>
    </source>
</evidence>
<dbReference type="Pfam" id="PF01757">
    <property type="entry name" value="Acyl_transf_3"/>
    <property type="match status" value="1"/>
</dbReference>
<dbReference type="PANTHER" id="PTHR23028:SF53">
    <property type="entry name" value="ACYL_TRANSF_3 DOMAIN-CONTAINING PROTEIN"/>
    <property type="match status" value="1"/>
</dbReference>
<dbReference type="InterPro" id="IPR002656">
    <property type="entry name" value="Acyl_transf_3_dom"/>
</dbReference>
<feature type="transmembrane region" description="Helical" evidence="1">
    <location>
        <begin position="186"/>
        <end position="204"/>
    </location>
</feature>
<sequence>MPHSLPVSGNTERTIPENRAFYPGLDGLRAIAFLMVFCFHYLHIAWGWAGVNIFFALSGFLITGILFDTRDSPHRARNFYVRRTLRIFPLYYGIFAVLLLLYPLVHWQWTWLWVLWPAYLGNFAGWIHPYLEGDPLQRLADFQLFAARPTFYTPVYLGHFWTLCVEEQFYLIWPWIVFWVRDRRKLLWICAASIPICLLARILAEHLLPAWLLQHEVLSHATPFSMDNLLLGGFLALLLRGPYATDLLRRARIASLIAFTAVLLCFVFTPAHHFRAHPYPYPASLHTWSFSVIAILSGLLILLALQPGTWVYRVFNLAPLRWMGRISYGAYVFHDIFHMLYVSLVDRFCAYLVLHHEPLSSVLWAHRDRVVAVVALAATFLLAWLSFRFYESLFLNLKERWTIREGA</sequence>
<keyword evidence="1" id="KW-1133">Transmembrane helix</keyword>
<protein>
    <submittedName>
        <fullName evidence="3">Peptidoglycan/LPS O-acetylase OafA/YrhL</fullName>
    </submittedName>
</protein>
<feature type="transmembrane region" description="Helical" evidence="1">
    <location>
        <begin position="285"/>
        <end position="305"/>
    </location>
</feature>
<dbReference type="Proteomes" id="UP000584867">
    <property type="component" value="Unassembled WGS sequence"/>
</dbReference>
<name>A0A7W7ZTU8_9BACT</name>
<feature type="transmembrane region" description="Helical" evidence="1">
    <location>
        <begin position="88"/>
        <end position="105"/>
    </location>
</feature>
<feature type="domain" description="Acyltransferase 3" evidence="2">
    <location>
        <begin position="23"/>
        <end position="386"/>
    </location>
</feature>
<comment type="caution">
    <text evidence="3">The sequence shown here is derived from an EMBL/GenBank/DDBJ whole genome shotgun (WGS) entry which is preliminary data.</text>
</comment>
<dbReference type="RefSeq" id="WP_184257667.1">
    <property type="nucleotide sequence ID" value="NZ_JACHIO010000015.1"/>
</dbReference>
<dbReference type="InterPro" id="IPR050879">
    <property type="entry name" value="Acyltransferase_3"/>
</dbReference>
<dbReference type="EMBL" id="JACHIO010000015">
    <property type="protein sequence ID" value="MBB5065186.1"/>
    <property type="molecule type" value="Genomic_DNA"/>
</dbReference>